<proteinExistence type="predicted"/>
<dbReference type="CDD" id="cd00156">
    <property type="entry name" value="REC"/>
    <property type="match status" value="1"/>
</dbReference>
<dbReference type="PANTHER" id="PTHR32071:SF122">
    <property type="entry name" value="SIGMA FACTOR"/>
    <property type="match status" value="1"/>
</dbReference>
<dbReference type="InterPro" id="IPR002078">
    <property type="entry name" value="Sigma_54_int"/>
</dbReference>
<dbReference type="GO" id="GO:0005524">
    <property type="term" value="F:ATP binding"/>
    <property type="evidence" value="ECO:0007669"/>
    <property type="project" value="UniProtKB-KW"/>
</dbReference>
<evidence type="ECO:0000256" key="4">
    <source>
        <dbReference type="ARBA" id="ARBA00023163"/>
    </source>
</evidence>
<dbReference type="InterPro" id="IPR025662">
    <property type="entry name" value="Sigma_54_int_dom_ATP-bd_1"/>
</dbReference>
<accession>A0A517Z0Z2</accession>
<evidence type="ECO:0000313" key="9">
    <source>
        <dbReference type="Proteomes" id="UP000320496"/>
    </source>
</evidence>
<dbReference type="SUPFAM" id="SSF46689">
    <property type="entry name" value="Homeodomain-like"/>
    <property type="match status" value="1"/>
</dbReference>
<dbReference type="InterPro" id="IPR002197">
    <property type="entry name" value="HTH_Fis"/>
</dbReference>
<dbReference type="KEGG" id="mri:Mal4_04350"/>
<dbReference type="Pfam" id="PF00158">
    <property type="entry name" value="Sigma54_activat"/>
    <property type="match status" value="1"/>
</dbReference>
<dbReference type="Gene3D" id="3.40.50.300">
    <property type="entry name" value="P-loop containing nucleotide triphosphate hydrolases"/>
    <property type="match status" value="1"/>
</dbReference>
<keyword evidence="3" id="KW-0805">Transcription regulation</keyword>
<dbReference type="GO" id="GO:0006355">
    <property type="term" value="P:regulation of DNA-templated transcription"/>
    <property type="evidence" value="ECO:0007669"/>
    <property type="project" value="InterPro"/>
</dbReference>
<name>A0A517Z0Z2_9PLAN</name>
<dbReference type="SUPFAM" id="SSF52540">
    <property type="entry name" value="P-loop containing nucleoside triphosphate hydrolases"/>
    <property type="match status" value="1"/>
</dbReference>
<evidence type="ECO:0000256" key="2">
    <source>
        <dbReference type="ARBA" id="ARBA00022840"/>
    </source>
</evidence>
<dbReference type="InterPro" id="IPR025944">
    <property type="entry name" value="Sigma_54_int_dom_CS"/>
</dbReference>
<dbReference type="Pfam" id="PF02954">
    <property type="entry name" value="HTH_8"/>
    <property type="match status" value="1"/>
</dbReference>
<evidence type="ECO:0000313" key="8">
    <source>
        <dbReference type="EMBL" id="QDU36152.1"/>
    </source>
</evidence>
<feature type="modified residue" description="4-aspartylphosphate" evidence="5">
    <location>
        <position position="59"/>
    </location>
</feature>
<evidence type="ECO:0000256" key="1">
    <source>
        <dbReference type="ARBA" id="ARBA00022741"/>
    </source>
</evidence>
<dbReference type="Gene3D" id="1.10.10.60">
    <property type="entry name" value="Homeodomain-like"/>
    <property type="match status" value="1"/>
</dbReference>
<dbReference type="InterPro" id="IPR001789">
    <property type="entry name" value="Sig_transdc_resp-reg_receiver"/>
</dbReference>
<dbReference type="PRINTS" id="PR01590">
    <property type="entry name" value="HTHFIS"/>
</dbReference>
<dbReference type="InterPro" id="IPR058031">
    <property type="entry name" value="AAA_lid_NorR"/>
</dbReference>
<evidence type="ECO:0000256" key="5">
    <source>
        <dbReference type="PROSITE-ProRule" id="PRU00169"/>
    </source>
</evidence>
<dbReference type="RefSeq" id="WP_145366847.1">
    <property type="nucleotide sequence ID" value="NZ_CP036275.1"/>
</dbReference>
<dbReference type="Gene3D" id="3.40.50.2300">
    <property type="match status" value="1"/>
</dbReference>
<dbReference type="InterPro" id="IPR003593">
    <property type="entry name" value="AAA+_ATPase"/>
</dbReference>
<dbReference type="PROSITE" id="PS00675">
    <property type="entry name" value="SIGMA54_INTERACT_1"/>
    <property type="match status" value="1"/>
</dbReference>
<dbReference type="SMART" id="SM00382">
    <property type="entry name" value="AAA"/>
    <property type="match status" value="1"/>
</dbReference>
<dbReference type="GO" id="GO:0043565">
    <property type="term" value="F:sequence-specific DNA binding"/>
    <property type="evidence" value="ECO:0007669"/>
    <property type="project" value="InterPro"/>
</dbReference>
<evidence type="ECO:0000259" key="6">
    <source>
        <dbReference type="PROSITE" id="PS50045"/>
    </source>
</evidence>
<dbReference type="FunFam" id="3.40.50.300:FF:000006">
    <property type="entry name" value="DNA-binding transcriptional regulator NtrC"/>
    <property type="match status" value="1"/>
</dbReference>
<dbReference type="Gene3D" id="1.10.8.60">
    <property type="match status" value="1"/>
</dbReference>
<keyword evidence="5" id="KW-0597">Phosphoprotein</keyword>
<organism evidence="8 9">
    <name type="scientific">Maioricimonas rarisocia</name>
    <dbReference type="NCBI Taxonomy" id="2528026"/>
    <lineage>
        <taxon>Bacteria</taxon>
        <taxon>Pseudomonadati</taxon>
        <taxon>Planctomycetota</taxon>
        <taxon>Planctomycetia</taxon>
        <taxon>Planctomycetales</taxon>
        <taxon>Planctomycetaceae</taxon>
        <taxon>Maioricimonas</taxon>
    </lineage>
</organism>
<protein>
    <submittedName>
        <fullName evidence="8">Transcriptional regulatory protein ZraR</fullName>
    </submittedName>
</protein>
<dbReference type="SUPFAM" id="SSF52172">
    <property type="entry name" value="CheY-like"/>
    <property type="match status" value="1"/>
</dbReference>
<dbReference type="CDD" id="cd00009">
    <property type="entry name" value="AAA"/>
    <property type="match status" value="1"/>
</dbReference>
<gene>
    <name evidence="8" type="primary">zraR_3</name>
    <name evidence="8" type="ORF">Mal4_04350</name>
</gene>
<dbReference type="GO" id="GO:0000160">
    <property type="term" value="P:phosphorelay signal transduction system"/>
    <property type="evidence" value="ECO:0007669"/>
    <property type="project" value="InterPro"/>
</dbReference>
<dbReference type="PROSITE" id="PS50045">
    <property type="entry name" value="SIGMA54_INTERACT_4"/>
    <property type="match status" value="1"/>
</dbReference>
<dbReference type="InterPro" id="IPR009057">
    <property type="entry name" value="Homeodomain-like_sf"/>
</dbReference>
<keyword evidence="9" id="KW-1185">Reference proteome</keyword>
<dbReference type="PROSITE" id="PS50110">
    <property type="entry name" value="RESPONSE_REGULATORY"/>
    <property type="match status" value="1"/>
</dbReference>
<dbReference type="InterPro" id="IPR011006">
    <property type="entry name" value="CheY-like_superfamily"/>
</dbReference>
<reference evidence="8 9" key="1">
    <citation type="submission" date="2019-02" db="EMBL/GenBank/DDBJ databases">
        <title>Deep-cultivation of Planctomycetes and their phenomic and genomic characterization uncovers novel biology.</title>
        <authorList>
            <person name="Wiegand S."/>
            <person name="Jogler M."/>
            <person name="Boedeker C."/>
            <person name="Pinto D."/>
            <person name="Vollmers J."/>
            <person name="Rivas-Marin E."/>
            <person name="Kohn T."/>
            <person name="Peeters S.H."/>
            <person name="Heuer A."/>
            <person name="Rast P."/>
            <person name="Oberbeckmann S."/>
            <person name="Bunk B."/>
            <person name="Jeske O."/>
            <person name="Meyerdierks A."/>
            <person name="Storesund J.E."/>
            <person name="Kallscheuer N."/>
            <person name="Luecker S."/>
            <person name="Lage O.M."/>
            <person name="Pohl T."/>
            <person name="Merkel B.J."/>
            <person name="Hornburger P."/>
            <person name="Mueller R.-W."/>
            <person name="Bruemmer F."/>
            <person name="Labrenz M."/>
            <person name="Spormann A.M."/>
            <person name="Op den Camp H."/>
            <person name="Overmann J."/>
            <person name="Amann R."/>
            <person name="Jetten M.S.M."/>
            <person name="Mascher T."/>
            <person name="Medema M.H."/>
            <person name="Devos D.P."/>
            <person name="Kaster A.-K."/>
            <person name="Ovreas L."/>
            <person name="Rohde M."/>
            <person name="Galperin M.Y."/>
            <person name="Jogler C."/>
        </authorList>
    </citation>
    <scope>NUCLEOTIDE SEQUENCE [LARGE SCALE GENOMIC DNA]</scope>
    <source>
        <strain evidence="8 9">Mal4</strain>
    </source>
</reference>
<feature type="domain" description="Response regulatory" evidence="7">
    <location>
        <begin position="10"/>
        <end position="124"/>
    </location>
</feature>
<sequence length="474" mass="52663">MTGTDHRPERILIADDEPLFLRTTGELLRREGYRCVCVSDAASAMEQLRQHSFDLVLSDLNMPGNFKLELLHDHSKHRSRIPLIVVTGVPTLPSAIESIRLGIADYLLKPVRVEDLLASVRRALDLRRKARPRRCASRDEPDRFGDLIGASRPMQELYAILERISGSDANVLIRGESGTGKEIVARTIHENSRRAEGPFQVIDCTAVPDSLFESVLFGHVKGAFTGASQDHDGLLARCDGGTAFLDELGELPLPMQGKLLRAVQEQTFLPVGGHTPRRINTRFICATHRDLEAEVEAGRFRQDLYYRLSVIPIQLPPLRERREDIMLLAEHLLRELAPPGAAGLAFSPQVKQRLEAYDWPGNVRELRNFVEYAVALNTTDSIDLEDLPASLREGTASSVVSCRAGDVVTDVLPEPLVGATRTEVLATAESRYLELLMTSHRGNVSEAARQAGLSRQGLHKLLKRYGIDPDAFRV</sequence>
<dbReference type="EMBL" id="CP036275">
    <property type="protein sequence ID" value="QDU36152.1"/>
    <property type="molecule type" value="Genomic_DNA"/>
</dbReference>
<dbReference type="AlphaFoldDB" id="A0A517Z0Z2"/>
<evidence type="ECO:0000259" key="7">
    <source>
        <dbReference type="PROSITE" id="PS50110"/>
    </source>
</evidence>
<keyword evidence="1" id="KW-0547">Nucleotide-binding</keyword>
<dbReference type="PROSITE" id="PS00688">
    <property type="entry name" value="SIGMA54_INTERACT_3"/>
    <property type="match status" value="1"/>
</dbReference>
<dbReference type="PANTHER" id="PTHR32071">
    <property type="entry name" value="TRANSCRIPTIONAL REGULATORY PROTEIN"/>
    <property type="match status" value="1"/>
</dbReference>
<evidence type="ECO:0000256" key="3">
    <source>
        <dbReference type="ARBA" id="ARBA00023015"/>
    </source>
</evidence>
<dbReference type="Pfam" id="PF00072">
    <property type="entry name" value="Response_reg"/>
    <property type="match status" value="1"/>
</dbReference>
<dbReference type="SMART" id="SM00448">
    <property type="entry name" value="REC"/>
    <property type="match status" value="1"/>
</dbReference>
<keyword evidence="4" id="KW-0804">Transcription</keyword>
<keyword evidence="2" id="KW-0067">ATP-binding</keyword>
<dbReference type="Pfam" id="PF25601">
    <property type="entry name" value="AAA_lid_14"/>
    <property type="match status" value="1"/>
</dbReference>
<dbReference type="InterPro" id="IPR027417">
    <property type="entry name" value="P-loop_NTPase"/>
</dbReference>
<dbReference type="Proteomes" id="UP000320496">
    <property type="component" value="Chromosome"/>
</dbReference>
<dbReference type="OrthoDB" id="9807827at2"/>
<feature type="domain" description="Sigma-54 factor interaction" evidence="6">
    <location>
        <begin position="147"/>
        <end position="375"/>
    </location>
</feature>